<dbReference type="InterPro" id="IPR028992">
    <property type="entry name" value="Hedgehog/Intein_dom"/>
</dbReference>
<sequence length="560" mass="59909">MTTYLWTGASNTDWSNPSNWNVVSGTNVTTATGVPGSADNVLIMSGNSLNQAGYTYNGDANAMNNAVKNMTPTLSGSTPVTVANVTLGGNGGPATLSTGSTPFTVTGTLQDPQSAGFKNAQGGSYSLQGTNIHLVHLALGTGGNVSYGTVSTPANVTVDWLSGAGQNDNGNNSALTVTKGYDVDSSGSPSFQSGKNGNNNWKITYADGAEKRYPNSCFLTGSMIRTLRGDMAVEDIRPTDRVIACVNGQDVARVVVWTGKAHVIVNATLSEDAAGYPVRIVKDALAQGLPSQDLLVTSEHCVFLDGKFVPVRMLVNGASIFYDTSITSYDHYHIETEEHSIITANGILTESYLDTGNRRAFRPDGSVVRLGTRALTWEQDAAAPLDVSRAFVEPHFHRVRQRAAALGFTGRAIPRTTTDDADLRLLTETGHIIRPTRVQGDLVMFMVPSSVRNIHILSRASRPSEAIGPFIDDRRELGVLIGQIALYDSVKTVKIDHHLKAEDLSGWEARKHIPARWTNGYAKLPLNARTPNSIGMLVLQILAAGPYVVEQSANTSLYKA</sequence>
<dbReference type="Proteomes" id="UP000018209">
    <property type="component" value="Unassembled WGS sequence"/>
</dbReference>
<dbReference type="Gene3D" id="2.170.16.10">
    <property type="entry name" value="Hedgehog/Intein (Hint) domain"/>
    <property type="match status" value="1"/>
</dbReference>
<feature type="domain" description="Hedgehog/Intein (Hint)" evidence="1">
    <location>
        <begin position="217"/>
        <end position="355"/>
    </location>
</feature>
<accession>A0ABQ0IZC5</accession>
<keyword evidence="3" id="KW-1185">Reference proteome</keyword>
<reference evidence="2 3" key="1">
    <citation type="submission" date="2013-08" db="EMBL/GenBank/DDBJ databases">
        <title>Gluconobacter thailandicus NBRC 3257 whole genome sequence.</title>
        <authorList>
            <person name="Matsutani M."/>
            <person name="Yakushi T."/>
            <person name="Matsushita K."/>
        </authorList>
    </citation>
    <scope>NUCLEOTIDE SEQUENCE [LARGE SCALE GENOMIC DNA]</scope>
    <source>
        <strain evidence="2 3">NBRC 3257</strain>
    </source>
</reference>
<dbReference type="RefSeq" id="WP_035730144.1">
    <property type="nucleotide sequence ID" value="NZ_BASM01000030.1"/>
</dbReference>
<gene>
    <name evidence="2" type="ORF">NBRC3257_2532</name>
</gene>
<name>A0ABQ0IZC5_GLUTH</name>
<organism evidence="2 3">
    <name type="scientific">Gluconobacter thailandicus NBRC 3257</name>
    <dbReference type="NCBI Taxonomy" id="1381097"/>
    <lineage>
        <taxon>Bacteria</taxon>
        <taxon>Pseudomonadati</taxon>
        <taxon>Pseudomonadota</taxon>
        <taxon>Alphaproteobacteria</taxon>
        <taxon>Acetobacterales</taxon>
        <taxon>Acetobacteraceae</taxon>
        <taxon>Gluconobacter</taxon>
    </lineage>
</organism>
<comment type="caution">
    <text evidence="2">The sequence shown here is derived from an EMBL/GenBank/DDBJ whole genome shotgun (WGS) entry which is preliminary data.</text>
</comment>
<evidence type="ECO:0000313" key="3">
    <source>
        <dbReference type="Proteomes" id="UP000018209"/>
    </source>
</evidence>
<dbReference type="Pfam" id="PF13403">
    <property type="entry name" value="Hint_2"/>
    <property type="match status" value="1"/>
</dbReference>
<proteinExistence type="predicted"/>
<dbReference type="EMBL" id="BASM01000030">
    <property type="protein sequence ID" value="GAD27533.1"/>
    <property type="molecule type" value="Genomic_DNA"/>
</dbReference>
<protein>
    <recommendedName>
        <fullName evidence="1">Hedgehog/Intein (Hint) domain-containing protein</fullName>
    </recommendedName>
</protein>
<evidence type="ECO:0000259" key="1">
    <source>
        <dbReference type="Pfam" id="PF13403"/>
    </source>
</evidence>
<evidence type="ECO:0000313" key="2">
    <source>
        <dbReference type="EMBL" id="GAD27533.1"/>
    </source>
</evidence>